<feature type="signal peptide" evidence="1">
    <location>
        <begin position="1"/>
        <end position="25"/>
    </location>
</feature>
<dbReference type="PROSITE" id="PS51257">
    <property type="entry name" value="PROKAR_LIPOPROTEIN"/>
    <property type="match status" value="1"/>
</dbReference>
<dbReference type="PANTHER" id="PTHR37625">
    <property type="entry name" value="OUTER MEMBRANE LIPOPROTEIN-RELATED"/>
    <property type="match status" value="1"/>
</dbReference>
<sequence>MTMTIRYVAAAVGAALLAGCGVGQAVKDSTVDAAKWAFTTQVKAMNVDLVSRSALNTDGQGKSLSTVVRLYQLKSPQAFEQMDYADFQNDDLDRLQADLLATKDVVLRPDTAASISEPMDEDADYVGVVAFFRRADAPAVWKVVLPRKQWKDTDPVKIVVSDNVLEVIGTKPARVTSPAPQRGGPPAAG</sequence>
<dbReference type="InterPro" id="IPR017734">
    <property type="entry name" value="T6SS_SciN"/>
</dbReference>
<dbReference type="InterPro" id="IPR038706">
    <property type="entry name" value="Type_VI_SciN-like_sf"/>
</dbReference>
<gene>
    <name evidence="2" type="primary">tssJ</name>
    <name evidence="2" type="ORF">EHF44_15660</name>
</gene>
<evidence type="ECO:0000313" key="2">
    <source>
        <dbReference type="EMBL" id="AZG14749.1"/>
    </source>
</evidence>
<dbReference type="Pfam" id="PF12790">
    <property type="entry name" value="T6SS-SciN"/>
    <property type="match status" value="1"/>
</dbReference>
<protein>
    <submittedName>
        <fullName evidence="2">Type VI secretion system lipoprotein TssJ</fullName>
    </submittedName>
</protein>
<keyword evidence="1" id="KW-0732">Signal</keyword>
<organism evidence="2 3">
    <name type="scientific">Cupriavidus pauculus</name>
    <dbReference type="NCBI Taxonomy" id="82633"/>
    <lineage>
        <taxon>Bacteria</taxon>
        <taxon>Pseudomonadati</taxon>
        <taxon>Pseudomonadota</taxon>
        <taxon>Betaproteobacteria</taxon>
        <taxon>Burkholderiales</taxon>
        <taxon>Burkholderiaceae</taxon>
        <taxon>Cupriavidus</taxon>
    </lineage>
</organism>
<dbReference type="NCBIfam" id="TIGR03352">
    <property type="entry name" value="VI_chp_3"/>
    <property type="match status" value="1"/>
</dbReference>
<dbReference type="Proteomes" id="UP000270411">
    <property type="component" value="Chromosome 1"/>
</dbReference>
<dbReference type="PANTHER" id="PTHR37625:SF4">
    <property type="entry name" value="OUTER MEMBRANE LIPOPROTEIN"/>
    <property type="match status" value="1"/>
</dbReference>
<accession>A0A3G8H351</accession>
<dbReference type="RefSeq" id="WP_124684505.1">
    <property type="nucleotide sequence ID" value="NZ_CP033969.1"/>
</dbReference>
<evidence type="ECO:0000313" key="3">
    <source>
        <dbReference type="Proteomes" id="UP000270411"/>
    </source>
</evidence>
<keyword evidence="2" id="KW-0449">Lipoprotein</keyword>
<feature type="chain" id="PRO_5018114800" evidence="1">
    <location>
        <begin position="26"/>
        <end position="189"/>
    </location>
</feature>
<dbReference type="AlphaFoldDB" id="A0A3G8H351"/>
<dbReference type="EMBL" id="CP033969">
    <property type="protein sequence ID" value="AZG14749.1"/>
    <property type="molecule type" value="Genomic_DNA"/>
</dbReference>
<name>A0A3G8H351_9BURK</name>
<evidence type="ECO:0000256" key="1">
    <source>
        <dbReference type="SAM" id="SignalP"/>
    </source>
</evidence>
<dbReference type="KEGG" id="cpau:EHF44_15660"/>
<dbReference type="OrthoDB" id="7021080at2"/>
<dbReference type="Gene3D" id="2.60.40.4150">
    <property type="entry name" value="Type VI secretion system, lipoprotein SciN"/>
    <property type="match status" value="1"/>
</dbReference>
<proteinExistence type="predicted"/>
<reference evidence="3" key="1">
    <citation type="submission" date="2018-11" db="EMBL/GenBank/DDBJ databases">
        <title>FDA dAtabase for Regulatory Grade micrObial Sequences (FDA-ARGOS): Supporting development and validation of Infectious Disease Dx tests.</title>
        <authorList>
            <person name="Goldberg B."/>
            <person name="Campos J."/>
            <person name="Tallon L."/>
            <person name="Sadzewicz L."/>
            <person name="Zhao X."/>
            <person name="Vavikolanu K."/>
            <person name="Mehta A."/>
            <person name="Aluvathingal J."/>
            <person name="Nadendla S."/>
            <person name="Geyer C."/>
            <person name="Nandy P."/>
            <person name="Yan Y."/>
            <person name="Sichtig H."/>
        </authorList>
    </citation>
    <scope>NUCLEOTIDE SEQUENCE [LARGE SCALE GENOMIC DNA]</scope>
    <source>
        <strain evidence="3">FDAARGOS_614</strain>
    </source>
</reference>